<organism evidence="1">
    <name type="scientific">Streptomyces iranensis</name>
    <dbReference type="NCBI Taxonomy" id="576784"/>
    <lineage>
        <taxon>Bacteria</taxon>
        <taxon>Bacillati</taxon>
        <taxon>Actinomycetota</taxon>
        <taxon>Actinomycetes</taxon>
        <taxon>Kitasatosporales</taxon>
        <taxon>Streptomycetaceae</taxon>
        <taxon>Streptomyces</taxon>
        <taxon>Streptomyces violaceusniger group</taxon>
    </lineage>
</organism>
<dbReference type="HOGENOM" id="CLU_093866_0_0_11"/>
<dbReference type="Proteomes" id="UP000756710">
    <property type="component" value="Unassembled WGS sequence"/>
</dbReference>
<dbReference type="RefSeq" id="WP_052701393.1">
    <property type="nucleotide sequence ID" value="NZ_BAABDR010000003.1"/>
</dbReference>
<protein>
    <submittedName>
        <fullName evidence="1">Uncharacterized protein</fullName>
    </submittedName>
</protein>
<keyword evidence="3" id="KW-1185">Reference proteome</keyword>
<gene>
    <name evidence="2" type="ORF">J2Z30_008317</name>
    <name evidence="1" type="ORF">SIRAN3870</name>
</gene>
<dbReference type="AlphaFoldDB" id="A0A060ZLX8"/>
<evidence type="ECO:0000313" key="1">
    <source>
        <dbReference type="EMBL" id="CDR07029.1"/>
    </source>
</evidence>
<accession>A0A060ZLX8</accession>
<reference evidence="2 3" key="2">
    <citation type="submission" date="2021-03" db="EMBL/GenBank/DDBJ databases">
        <title>Genomic Encyclopedia of Type Strains, Phase IV (KMG-IV): sequencing the most valuable type-strain genomes for metagenomic binning, comparative biology and taxonomic classification.</title>
        <authorList>
            <person name="Goeker M."/>
        </authorList>
    </citation>
    <scope>NUCLEOTIDE SEQUENCE [LARGE SCALE GENOMIC DNA]</scope>
    <source>
        <strain evidence="2 3">DSM 41954</strain>
    </source>
</reference>
<reference evidence="1" key="1">
    <citation type="submission" date="2014-05" db="EMBL/GenBank/DDBJ databases">
        <authorList>
            <person name="Horn Fabian"/>
        </authorList>
    </citation>
    <scope>NUCLEOTIDE SEQUENCE</scope>
</reference>
<name>A0A060ZLX8_9ACTN</name>
<sequence length="228" mass="24593">MTSISRRGILTAGFGLAGGIGLATGYSGTAQAAETGHTPATSEWTRKTSANGWPVTSHDDITLHRVEGSPLTVALRDGETATVLTYIARRFFYEIDSHLRPEEVHGHTSDRRVATAFESNYLSGTALTIRPDAYPLGARNGLFPQEVTVVRDILAECGGVIRWGGDEPVPKESHFQIDVAPGDRRLKALAGRIDAWRRTPGQGPGAIDTSLPERRRAARAMARIQAGH</sequence>
<evidence type="ECO:0000313" key="2">
    <source>
        <dbReference type="EMBL" id="MBP2067251.1"/>
    </source>
</evidence>
<proteinExistence type="predicted"/>
<dbReference type="EMBL" id="LK022848">
    <property type="protein sequence ID" value="CDR07029.1"/>
    <property type="molecule type" value="Genomic_DNA"/>
</dbReference>
<dbReference type="EMBL" id="JAGGLR010000029">
    <property type="protein sequence ID" value="MBP2067251.1"/>
    <property type="molecule type" value="Genomic_DNA"/>
</dbReference>
<dbReference type="InterPro" id="IPR006311">
    <property type="entry name" value="TAT_signal"/>
</dbReference>
<dbReference type="PROSITE" id="PS51318">
    <property type="entry name" value="TAT"/>
    <property type="match status" value="1"/>
</dbReference>
<evidence type="ECO:0000313" key="3">
    <source>
        <dbReference type="Proteomes" id="UP000756710"/>
    </source>
</evidence>